<evidence type="ECO:0000313" key="2">
    <source>
        <dbReference type="EMBL" id="KAK2144552.1"/>
    </source>
</evidence>
<evidence type="ECO:0000313" key="3">
    <source>
        <dbReference type="Proteomes" id="UP001208570"/>
    </source>
</evidence>
<gene>
    <name evidence="2" type="ORF">LSH36_748g02065</name>
</gene>
<dbReference type="Proteomes" id="UP001208570">
    <property type="component" value="Unassembled WGS sequence"/>
</dbReference>
<evidence type="ECO:0000256" key="1">
    <source>
        <dbReference type="SAM" id="MobiDB-lite"/>
    </source>
</evidence>
<comment type="caution">
    <text evidence="2">The sequence shown here is derived from an EMBL/GenBank/DDBJ whole genome shotgun (WGS) entry which is preliminary data.</text>
</comment>
<protein>
    <submittedName>
        <fullName evidence="2">Uncharacterized protein</fullName>
    </submittedName>
</protein>
<accession>A0AAD9J0Y0</accession>
<dbReference type="EMBL" id="JAODUP010000748">
    <property type="protein sequence ID" value="KAK2144552.1"/>
    <property type="molecule type" value="Genomic_DNA"/>
</dbReference>
<dbReference type="AlphaFoldDB" id="A0AAD9J0Y0"/>
<organism evidence="2 3">
    <name type="scientific">Paralvinella palmiformis</name>
    <dbReference type="NCBI Taxonomy" id="53620"/>
    <lineage>
        <taxon>Eukaryota</taxon>
        <taxon>Metazoa</taxon>
        <taxon>Spiralia</taxon>
        <taxon>Lophotrochozoa</taxon>
        <taxon>Annelida</taxon>
        <taxon>Polychaeta</taxon>
        <taxon>Sedentaria</taxon>
        <taxon>Canalipalpata</taxon>
        <taxon>Terebellida</taxon>
        <taxon>Terebelliformia</taxon>
        <taxon>Alvinellidae</taxon>
        <taxon>Paralvinella</taxon>
    </lineage>
</organism>
<feature type="region of interest" description="Disordered" evidence="1">
    <location>
        <begin position="144"/>
        <end position="169"/>
    </location>
</feature>
<name>A0AAD9J0Y0_9ANNE</name>
<sequence length="452" mass="50669">MISEMVAVVDFGIISNQWGGEYHISLDYQVTLPVGSFFLEEIFFSSLSPISQYQEQLMMVRQLNEGYNVDTIHPFLGVSVGLQKTSHLLFKWNERDAKHFLTAHQYHVRDIVTDLRRYLETTSQPARYQGSAFVDGKLRTEISTTPDTVGAPDTAIDTGTARPDTATTTQDTAIETAEYSLKLTSGYKKKFSIKDKIVDIDYLSTGDIVVLTKRYLSIFNKDGVGVNHSLLHDRAVGHFTAITVSRKLQTVAVVGHSFYDCYLNVWRYVNADGWHHRRYIICRRPVCVAMMSSGQFVIGCNVGIGFPVGGVYKYTCDGDYVWQVSSGGLAVKHSALSANDRRFEPLSSLLSSSTFRPLSPDGLCLNDDDDVMICDSRKRPHPNLACRCRNADCPPSAHRRHQPLVRRNLVQRWINVGKPNGRSKVGSTSASQSVGPKLAQRRSVQWWTNCDV</sequence>
<reference evidence="2" key="1">
    <citation type="journal article" date="2023" name="Mol. Biol. Evol.">
        <title>Third-Generation Sequencing Reveals the Adaptive Role of the Epigenome in Three Deep-Sea Polychaetes.</title>
        <authorList>
            <person name="Perez M."/>
            <person name="Aroh O."/>
            <person name="Sun Y."/>
            <person name="Lan Y."/>
            <person name="Juniper S.K."/>
            <person name="Young C.R."/>
            <person name="Angers B."/>
            <person name="Qian P.Y."/>
        </authorList>
    </citation>
    <scope>NUCLEOTIDE SEQUENCE</scope>
    <source>
        <strain evidence="2">P08H-3</strain>
    </source>
</reference>
<feature type="region of interest" description="Disordered" evidence="1">
    <location>
        <begin position="417"/>
        <end position="438"/>
    </location>
</feature>
<keyword evidence="3" id="KW-1185">Reference proteome</keyword>
<feature type="compositionally biased region" description="Polar residues" evidence="1">
    <location>
        <begin position="425"/>
        <end position="434"/>
    </location>
</feature>
<proteinExistence type="predicted"/>
<feature type="compositionally biased region" description="Low complexity" evidence="1">
    <location>
        <begin position="157"/>
        <end position="169"/>
    </location>
</feature>